<reference evidence="3" key="1">
    <citation type="journal article" date="2012" name="MBio">
        <title>Comparative genome analysis of Trichophyton rubrum and related dermatophytes reveals candidate genes involved in infection.</title>
        <authorList>
            <person name="Martinez D.A."/>
            <person name="Oliver B.G."/>
            <person name="Graeser Y."/>
            <person name="Goldberg J.M."/>
            <person name="Li W."/>
            <person name="Martinez-Rossi N.M."/>
            <person name="Monod M."/>
            <person name="Shelest E."/>
            <person name="Barton R.C."/>
            <person name="Birch E."/>
            <person name="Brakhage A.A."/>
            <person name="Chen Z."/>
            <person name="Gurr S.J."/>
            <person name="Heiman D."/>
            <person name="Heitman J."/>
            <person name="Kosti I."/>
            <person name="Rossi A."/>
            <person name="Saif S."/>
            <person name="Samalova M."/>
            <person name="Saunders C.W."/>
            <person name="Shea T."/>
            <person name="Summerbell R.C."/>
            <person name="Xu J."/>
            <person name="Young S."/>
            <person name="Zeng Q."/>
            <person name="Birren B.W."/>
            <person name="Cuomo C.A."/>
            <person name="White T.C."/>
        </authorList>
    </citation>
    <scope>NUCLEOTIDE SEQUENCE [LARGE SCALE GENOMIC DNA]</scope>
    <source>
        <strain evidence="3">CBS 112818</strain>
    </source>
</reference>
<evidence type="ECO:0000313" key="3">
    <source>
        <dbReference type="Proteomes" id="UP000009172"/>
    </source>
</evidence>
<dbReference type="EMBL" id="GG698483">
    <property type="protein sequence ID" value="EGD94573.1"/>
    <property type="molecule type" value="Genomic_DNA"/>
</dbReference>
<feature type="signal peptide" evidence="1">
    <location>
        <begin position="1"/>
        <end position="21"/>
    </location>
</feature>
<keyword evidence="1" id="KW-0732">Signal</keyword>
<dbReference type="OrthoDB" id="4170182at2759"/>
<keyword evidence="3" id="KW-1185">Reference proteome</keyword>
<dbReference type="HOGENOM" id="CLU_2014728_0_0_1"/>
<proteinExistence type="predicted"/>
<sequence>MRFINLILVALMSIFVDSVLGAGCFSEKASGSCLTKARLGTAINTYCKNNWRQTTTNWRPWKGANDAMGQIGHLGVFKSEAACRRLGNYVVDSCYGGPKGGAAEKAGAAINIIWCPFSSQETHLD</sequence>
<dbReference type="AlphaFoldDB" id="F2RTC4"/>
<evidence type="ECO:0008006" key="4">
    <source>
        <dbReference type="Google" id="ProtNLM"/>
    </source>
</evidence>
<feature type="chain" id="PRO_5003285499" description="Secreted protein" evidence="1">
    <location>
        <begin position="22"/>
        <end position="125"/>
    </location>
</feature>
<protein>
    <recommendedName>
        <fullName evidence="4">Secreted protein</fullName>
    </recommendedName>
</protein>
<accession>F2RTC4</accession>
<organism evidence="2 3">
    <name type="scientific">Trichophyton tonsurans (strain CBS 112818)</name>
    <name type="common">Scalp ringworm fungus</name>
    <dbReference type="NCBI Taxonomy" id="647933"/>
    <lineage>
        <taxon>Eukaryota</taxon>
        <taxon>Fungi</taxon>
        <taxon>Dikarya</taxon>
        <taxon>Ascomycota</taxon>
        <taxon>Pezizomycotina</taxon>
        <taxon>Eurotiomycetes</taxon>
        <taxon>Eurotiomycetidae</taxon>
        <taxon>Onygenales</taxon>
        <taxon>Arthrodermataceae</taxon>
        <taxon>Trichophyton</taxon>
    </lineage>
</organism>
<name>F2RTC4_TRIT1</name>
<dbReference type="Proteomes" id="UP000009172">
    <property type="component" value="Unassembled WGS sequence"/>
</dbReference>
<gene>
    <name evidence="2" type="ORF">TESG_08335</name>
</gene>
<evidence type="ECO:0000313" key="2">
    <source>
        <dbReference type="EMBL" id="EGD94573.1"/>
    </source>
</evidence>
<evidence type="ECO:0000256" key="1">
    <source>
        <dbReference type="SAM" id="SignalP"/>
    </source>
</evidence>